<feature type="compositionally biased region" description="Low complexity" evidence="2">
    <location>
        <begin position="119"/>
        <end position="133"/>
    </location>
</feature>
<dbReference type="EMBL" id="CAXAMM010007657">
    <property type="protein sequence ID" value="CAK9014905.1"/>
    <property type="molecule type" value="Genomic_DNA"/>
</dbReference>
<keyword evidence="5" id="KW-1185">Reference proteome</keyword>
<organism evidence="4 5">
    <name type="scientific">Durusdinium trenchii</name>
    <dbReference type="NCBI Taxonomy" id="1381693"/>
    <lineage>
        <taxon>Eukaryota</taxon>
        <taxon>Sar</taxon>
        <taxon>Alveolata</taxon>
        <taxon>Dinophyceae</taxon>
        <taxon>Suessiales</taxon>
        <taxon>Symbiodiniaceae</taxon>
        <taxon>Durusdinium</taxon>
    </lineage>
</organism>
<keyword evidence="1" id="KW-0175">Coiled coil</keyword>
<keyword evidence="3" id="KW-0812">Transmembrane</keyword>
<gene>
    <name evidence="4" type="ORF">SCF082_LOCUS12529</name>
</gene>
<dbReference type="Proteomes" id="UP001642464">
    <property type="component" value="Unassembled WGS sequence"/>
</dbReference>
<feature type="coiled-coil region" evidence="1">
    <location>
        <begin position="85"/>
        <end position="112"/>
    </location>
</feature>
<sequence>MANCHEHELQAYPAAVPAATAAAADRRRSMLDHLNSSSQSIKTSASEWHAECQQLRAEMVSRERRDRRIRIVLVIAFVLIALVAYFQEEHKISDLKKEGDKLQEELDDLKKGLIEHNITRSSTTSSTARPSSTLGISTSEAFEGPHAAHQVQ</sequence>
<evidence type="ECO:0000313" key="4">
    <source>
        <dbReference type="EMBL" id="CAK9014905.1"/>
    </source>
</evidence>
<evidence type="ECO:0000256" key="3">
    <source>
        <dbReference type="SAM" id="Phobius"/>
    </source>
</evidence>
<keyword evidence="3" id="KW-0472">Membrane</keyword>
<feature type="region of interest" description="Disordered" evidence="2">
    <location>
        <begin position="117"/>
        <end position="152"/>
    </location>
</feature>
<protein>
    <submittedName>
        <fullName evidence="4">Uncharacterized protein</fullName>
    </submittedName>
</protein>
<evidence type="ECO:0000313" key="5">
    <source>
        <dbReference type="Proteomes" id="UP001642464"/>
    </source>
</evidence>
<name>A0ABP0JKG1_9DINO</name>
<accession>A0ABP0JKG1</accession>
<reference evidence="4 5" key="1">
    <citation type="submission" date="2024-02" db="EMBL/GenBank/DDBJ databases">
        <authorList>
            <person name="Chen Y."/>
            <person name="Shah S."/>
            <person name="Dougan E. K."/>
            <person name="Thang M."/>
            <person name="Chan C."/>
        </authorList>
    </citation>
    <scope>NUCLEOTIDE SEQUENCE [LARGE SCALE GENOMIC DNA]</scope>
</reference>
<feature type="transmembrane region" description="Helical" evidence="3">
    <location>
        <begin position="69"/>
        <end position="86"/>
    </location>
</feature>
<proteinExistence type="predicted"/>
<keyword evidence="3" id="KW-1133">Transmembrane helix</keyword>
<comment type="caution">
    <text evidence="4">The sequence shown here is derived from an EMBL/GenBank/DDBJ whole genome shotgun (WGS) entry which is preliminary data.</text>
</comment>
<evidence type="ECO:0000256" key="2">
    <source>
        <dbReference type="SAM" id="MobiDB-lite"/>
    </source>
</evidence>
<evidence type="ECO:0000256" key="1">
    <source>
        <dbReference type="SAM" id="Coils"/>
    </source>
</evidence>